<feature type="transmembrane region" description="Helical" evidence="5">
    <location>
        <begin position="40"/>
        <end position="58"/>
    </location>
</feature>
<keyword evidence="2 5" id="KW-0812">Transmembrane</keyword>
<accession>A0AAW0V613</accession>
<evidence type="ECO:0000256" key="1">
    <source>
        <dbReference type="ARBA" id="ARBA00004141"/>
    </source>
</evidence>
<sequence length="205" mass="22946">METNATWEREKTSTMTAISWSVGYMLIPVVAYYIRAWKGLQVAISLPTLAMIPFYWFFPESPRWLITQGRFEDALKELKEGARVNGRTLPSDSSLLAAMQRLHAKTSGEHEPEAAAASGVSVYLYMFLGGLGEIVSLFLMWLLITHVRRVKSLLLLWLICAFTMLTAAFVMACYPKRRRGSVGPVRDILRHNISGGKPLLPPAGN</sequence>
<comment type="caution">
    <text evidence="6">The sequence shown here is derived from an EMBL/GenBank/DDBJ whole genome shotgun (WGS) entry which is preliminary data.</text>
</comment>
<reference evidence="6 7" key="1">
    <citation type="submission" date="2023-03" db="EMBL/GenBank/DDBJ databases">
        <title>High-quality genome of Scylla paramamosain provides insights in environmental adaptation.</title>
        <authorList>
            <person name="Zhang L."/>
        </authorList>
    </citation>
    <scope>NUCLEOTIDE SEQUENCE [LARGE SCALE GENOMIC DNA]</scope>
    <source>
        <strain evidence="6">LZ_2023a</strain>
        <tissue evidence="6">Muscle</tissue>
    </source>
</reference>
<protein>
    <submittedName>
        <fullName evidence="6">Uncharacterized protein</fullName>
    </submittedName>
</protein>
<proteinExistence type="predicted"/>
<feature type="transmembrane region" description="Helical" evidence="5">
    <location>
        <begin position="12"/>
        <end position="34"/>
    </location>
</feature>
<evidence type="ECO:0000313" key="7">
    <source>
        <dbReference type="Proteomes" id="UP001487740"/>
    </source>
</evidence>
<dbReference type="EMBL" id="JARAKH010000001">
    <property type="protein sequence ID" value="KAK8407773.1"/>
    <property type="molecule type" value="Genomic_DNA"/>
</dbReference>
<evidence type="ECO:0000256" key="2">
    <source>
        <dbReference type="ARBA" id="ARBA00022692"/>
    </source>
</evidence>
<comment type="subcellular location">
    <subcellularLocation>
        <location evidence="1">Membrane</location>
        <topology evidence="1">Multi-pass membrane protein</topology>
    </subcellularLocation>
</comment>
<evidence type="ECO:0000313" key="6">
    <source>
        <dbReference type="EMBL" id="KAK8407773.1"/>
    </source>
</evidence>
<gene>
    <name evidence="6" type="ORF">O3P69_002368</name>
</gene>
<evidence type="ECO:0000256" key="3">
    <source>
        <dbReference type="ARBA" id="ARBA00022989"/>
    </source>
</evidence>
<dbReference type="Proteomes" id="UP001487740">
    <property type="component" value="Unassembled WGS sequence"/>
</dbReference>
<feature type="transmembrane region" description="Helical" evidence="5">
    <location>
        <begin position="154"/>
        <end position="174"/>
    </location>
</feature>
<evidence type="ECO:0000256" key="4">
    <source>
        <dbReference type="ARBA" id="ARBA00023136"/>
    </source>
</evidence>
<dbReference type="InterPro" id="IPR036259">
    <property type="entry name" value="MFS_trans_sf"/>
</dbReference>
<keyword evidence="3 5" id="KW-1133">Transmembrane helix</keyword>
<name>A0AAW0V613_SCYPA</name>
<evidence type="ECO:0000256" key="5">
    <source>
        <dbReference type="SAM" id="Phobius"/>
    </source>
</evidence>
<dbReference type="SUPFAM" id="SSF103473">
    <property type="entry name" value="MFS general substrate transporter"/>
    <property type="match status" value="1"/>
</dbReference>
<dbReference type="Gene3D" id="1.20.1250.20">
    <property type="entry name" value="MFS general substrate transporter like domains"/>
    <property type="match status" value="1"/>
</dbReference>
<keyword evidence="7" id="KW-1185">Reference proteome</keyword>
<organism evidence="6 7">
    <name type="scientific">Scylla paramamosain</name>
    <name type="common">Mud crab</name>
    <dbReference type="NCBI Taxonomy" id="85552"/>
    <lineage>
        <taxon>Eukaryota</taxon>
        <taxon>Metazoa</taxon>
        <taxon>Ecdysozoa</taxon>
        <taxon>Arthropoda</taxon>
        <taxon>Crustacea</taxon>
        <taxon>Multicrustacea</taxon>
        <taxon>Malacostraca</taxon>
        <taxon>Eumalacostraca</taxon>
        <taxon>Eucarida</taxon>
        <taxon>Decapoda</taxon>
        <taxon>Pleocyemata</taxon>
        <taxon>Brachyura</taxon>
        <taxon>Eubrachyura</taxon>
        <taxon>Portunoidea</taxon>
        <taxon>Portunidae</taxon>
        <taxon>Portuninae</taxon>
        <taxon>Scylla</taxon>
    </lineage>
</organism>
<dbReference type="Pfam" id="PF00083">
    <property type="entry name" value="Sugar_tr"/>
    <property type="match status" value="1"/>
</dbReference>
<dbReference type="InterPro" id="IPR005828">
    <property type="entry name" value="MFS_sugar_transport-like"/>
</dbReference>
<dbReference type="GO" id="GO:0016020">
    <property type="term" value="C:membrane"/>
    <property type="evidence" value="ECO:0007669"/>
    <property type="project" value="UniProtKB-SubCell"/>
</dbReference>
<dbReference type="AlphaFoldDB" id="A0AAW0V613"/>
<keyword evidence="4 5" id="KW-0472">Membrane</keyword>
<dbReference type="PANTHER" id="PTHR24064">
    <property type="entry name" value="SOLUTE CARRIER FAMILY 22 MEMBER"/>
    <property type="match status" value="1"/>
</dbReference>
<dbReference type="GO" id="GO:0022857">
    <property type="term" value="F:transmembrane transporter activity"/>
    <property type="evidence" value="ECO:0007669"/>
    <property type="project" value="InterPro"/>
</dbReference>
<feature type="transmembrane region" description="Helical" evidence="5">
    <location>
        <begin position="122"/>
        <end position="142"/>
    </location>
</feature>